<accession>A0AA38PZT2</accession>
<reference evidence="13" key="1">
    <citation type="submission" date="2022-08" db="EMBL/GenBank/DDBJ databases">
        <authorList>
            <consortium name="DOE Joint Genome Institute"/>
            <person name="Min B."/>
            <person name="Riley R."/>
            <person name="Sierra-Patev S."/>
            <person name="Naranjo-Ortiz M."/>
            <person name="Looney B."/>
            <person name="Konkel Z."/>
            <person name="Slot J.C."/>
            <person name="Sakamoto Y."/>
            <person name="Steenwyk J.L."/>
            <person name="Rokas A."/>
            <person name="Carro J."/>
            <person name="Camarero S."/>
            <person name="Ferreira P."/>
            <person name="Molpeceres G."/>
            <person name="Ruiz-Duenas F.J."/>
            <person name="Serrano A."/>
            <person name="Henrissat B."/>
            <person name="Drula E."/>
            <person name="Hughes K.W."/>
            <person name="Mata J.L."/>
            <person name="Ishikawa N.K."/>
            <person name="Vargas-Isla R."/>
            <person name="Ushijima S."/>
            <person name="Smith C.A."/>
            <person name="Ahrendt S."/>
            <person name="Andreopoulos W."/>
            <person name="He G."/>
            <person name="Labutti K."/>
            <person name="Lipzen A."/>
            <person name="Ng V."/>
            <person name="Sandor L."/>
            <person name="Barry K."/>
            <person name="Martinez A.T."/>
            <person name="Xiao Y."/>
            <person name="Gibbons J.G."/>
            <person name="Terashima K."/>
            <person name="Hibbett D.S."/>
            <person name="Grigoriev I.V."/>
        </authorList>
    </citation>
    <scope>NUCLEOTIDE SEQUENCE</scope>
    <source>
        <strain evidence="13">TFB7829</strain>
    </source>
</reference>
<comment type="caution">
    <text evidence="13">The sequence shown here is derived from an EMBL/GenBank/DDBJ whole genome shotgun (WGS) entry which is preliminary data.</text>
</comment>
<evidence type="ECO:0000256" key="3">
    <source>
        <dbReference type="ARBA" id="ARBA00004496"/>
    </source>
</evidence>
<dbReference type="GO" id="GO:0003723">
    <property type="term" value="F:RNA binding"/>
    <property type="evidence" value="ECO:0007669"/>
    <property type="project" value="UniProtKB-KW"/>
</dbReference>
<feature type="compositionally biased region" description="Acidic residues" evidence="10">
    <location>
        <begin position="67"/>
        <end position="85"/>
    </location>
</feature>
<sequence length="502" mass="55273">MYEGYHVPLALMSSSRRSVYKLPPSFSTLTSVQQSQAARREKALEEQKRKRALKFDISRFASLKLGDDEDEDEGEEGDGDEEIDQDGFKVVHSAIASFASEMAKTSPEITANMTESSPAQKPKPKSKPKSKKKKGRKRASSNAQWADKIMYAELLEMPDSDIVAVELDNDSDGLPPDLHTSWVALSPVPVGKRCLAITRDGPGRNPVPRSKKPRSPRDHELNTSLRSRLHGKHISLFSGSSSTTNPGSDKSDSWFFPSPLPPSTILDCILDENWTQNGILHVLDVLRWKGQEVGECEAGMRFWWRDTRLNELSTLPLPSQRYPSSNSTSPQSTSLSISSVLSDSASHYTFPYPTTLLPVPYHAAPLSLSTFINVIVPASRNTRSVSVNLPIPSSSLSGDTEGGDMDVDVPTIPIGSPTQEHSISPDGLLLYLAEASYESGSSPLSNWIPLRHLSSISTLDNENMDEDIAIHSSHTGDTINSEGPLDQFERLLRIRAQRQGLR</sequence>
<dbReference type="InterPro" id="IPR047857">
    <property type="entry name" value="Snurportin1_C"/>
</dbReference>
<evidence type="ECO:0000256" key="7">
    <source>
        <dbReference type="ARBA" id="ARBA00022490"/>
    </source>
</evidence>
<gene>
    <name evidence="13" type="ORF">F5890DRAFT_1519036</name>
</gene>
<dbReference type="InterPro" id="IPR017336">
    <property type="entry name" value="Snurportin-1"/>
</dbReference>
<dbReference type="AlphaFoldDB" id="A0AA38PZT2"/>
<evidence type="ECO:0000256" key="10">
    <source>
        <dbReference type="SAM" id="MobiDB-lite"/>
    </source>
</evidence>
<organism evidence="13 14">
    <name type="scientific">Lentinula detonsa</name>
    <dbReference type="NCBI Taxonomy" id="2804962"/>
    <lineage>
        <taxon>Eukaryota</taxon>
        <taxon>Fungi</taxon>
        <taxon>Dikarya</taxon>
        <taxon>Basidiomycota</taxon>
        <taxon>Agaricomycotina</taxon>
        <taxon>Agaricomycetes</taxon>
        <taxon>Agaricomycetidae</taxon>
        <taxon>Agaricales</taxon>
        <taxon>Marasmiineae</taxon>
        <taxon>Omphalotaceae</taxon>
        <taxon>Lentinula</taxon>
    </lineage>
</organism>
<keyword evidence="8" id="KW-0694">RNA-binding</keyword>
<evidence type="ECO:0000256" key="8">
    <source>
        <dbReference type="ARBA" id="ARBA00022884"/>
    </source>
</evidence>
<feature type="compositionally biased region" description="Basic residues" evidence="10">
    <location>
        <begin position="122"/>
        <end position="139"/>
    </location>
</feature>
<dbReference type="GO" id="GO:0061015">
    <property type="term" value="P:snRNA import into nucleus"/>
    <property type="evidence" value="ECO:0007669"/>
    <property type="project" value="InterPro"/>
</dbReference>
<dbReference type="GO" id="GO:0005737">
    <property type="term" value="C:cytoplasm"/>
    <property type="evidence" value="ECO:0007669"/>
    <property type="project" value="UniProtKB-SubCell"/>
</dbReference>
<feature type="region of interest" description="Disordered" evidence="10">
    <location>
        <begin position="195"/>
        <end position="225"/>
    </location>
</feature>
<feature type="compositionally biased region" description="Low complexity" evidence="10">
    <location>
        <begin position="324"/>
        <end position="335"/>
    </location>
</feature>
<dbReference type="EMBL" id="MU801998">
    <property type="protein sequence ID" value="KAJ3984170.1"/>
    <property type="molecule type" value="Genomic_DNA"/>
</dbReference>
<feature type="region of interest" description="Disordered" evidence="10">
    <location>
        <begin position="64"/>
        <end position="86"/>
    </location>
</feature>
<dbReference type="Proteomes" id="UP001163850">
    <property type="component" value="Unassembled WGS sequence"/>
</dbReference>
<evidence type="ECO:0000256" key="6">
    <source>
        <dbReference type="ARBA" id="ARBA00022448"/>
    </source>
</evidence>
<dbReference type="InterPro" id="IPR024721">
    <property type="entry name" value="Snurportin-1_N"/>
</dbReference>
<evidence type="ECO:0000256" key="2">
    <source>
        <dbReference type="ARBA" id="ARBA00004123"/>
    </source>
</evidence>
<evidence type="ECO:0000313" key="14">
    <source>
        <dbReference type="Proteomes" id="UP001163850"/>
    </source>
</evidence>
<proteinExistence type="inferred from homology"/>
<evidence type="ECO:0000256" key="9">
    <source>
        <dbReference type="ARBA" id="ARBA00023242"/>
    </source>
</evidence>
<feature type="domain" description="Snurportin-1 N-terminal" evidence="11">
    <location>
        <begin position="33"/>
        <end position="59"/>
    </location>
</feature>
<feature type="region of interest" description="Disordered" evidence="10">
    <location>
        <begin position="315"/>
        <end position="335"/>
    </location>
</feature>
<dbReference type="PANTHER" id="PTHR13403:SF6">
    <property type="entry name" value="SNURPORTIN-1"/>
    <property type="match status" value="1"/>
</dbReference>
<evidence type="ECO:0000256" key="5">
    <source>
        <dbReference type="ARBA" id="ARBA00016034"/>
    </source>
</evidence>
<protein>
    <recommendedName>
        <fullName evidence="5">Snurportin-1</fullName>
    </recommendedName>
</protein>
<feature type="domain" description="Snurportin-1 m3G cap-binding" evidence="12">
    <location>
        <begin position="263"/>
        <end position="342"/>
    </location>
</feature>
<evidence type="ECO:0000256" key="1">
    <source>
        <dbReference type="ARBA" id="ARBA00003975"/>
    </source>
</evidence>
<name>A0AA38PZT2_9AGAR</name>
<dbReference type="GO" id="GO:0005634">
    <property type="term" value="C:nucleus"/>
    <property type="evidence" value="ECO:0007669"/>
    <property type="project" value="UniProtKB-SubCell"/>
</dbReference>
<feature type="region of interest" description="Disordered" evidence="10">
    <location>
        <begin position="105"/>
        <end position="143"/>
    </location>
</feature>
<keyword evidence="7" id="KW-0963">Cytoplasm</keyword>
<evidence type="ECO:0000259" key="11">
    <source>
        <dbReference type="Pfam" id="PF11538"/>
    </source>
</evidence>
<dbReference type="PANTHER" id="PTHR13403">
    <property type="entry name" value="SNURPORTIN1 RNUT1 PROTEIN RNA, U TRANSPORTER 1"/>
    <property type="match status" value="1"/>
</dbReference>
<evidence type="ECO:0000313" key="13">
    <source>
        <dbReference type="EMBL" id="KAJ3984170.1"/>
    </source>
</evidence>
<keyword evidence="6" id="KW-0813">Transport</keyword>
<dbReference type="Pfam" id="PF21974">
    <property type="entry name" value="SPN1_m3Gcap_bd"/>
    <property type="match status" value="1"/>
</dbReference>
<dbReference type="Gene3D" id="3.30.470.30">
    <property type="entry name" value="DNA ligase/mRNA capping enzyme"/>
    <property type="match status" value="1"/>
</dbReference>
<keyword evidence="9" id="KW-0539">Nucleus</keyword>
<comment type="subcellular location">
    <subcellularLocation>
        <location evidence="3">Cytoplasm</location>
    </subcellularLocation>
    <subcellularLocation>
        <location evidence="2">Nucleus</location>
    </subcellularLocation>
</comment>
<dbReference type="Pfam" id="PF11538">
    <property type="entry name" value="Snurportin1"/>
    <property type="match status" value="1"/>
</dbReference>
<evidence type="ECO:0000256" key="4">
    <source>
        <dbReference type="ARBA" id="ARBA00007540"/>
    </source>
</evidence>
<evidence type="ECO:0000259" key="12">
    <source>
        <dbReference type="Pfam" id="PF21974"/>
    </source>
</evidence>
<comment type="similarity">
    <text evidence="4">Belongs to the snurportin family.</text>
</comment>
<comment type="function">
    <text evidence="1">Functions as an U snRNP-specific nuclear import adapter. Involved in the trimethylguanosine (m3G)-cap-dependent nuclear import of U snRNPs. Binds specifically to the terminal m3G-cap U snRNAs.</text>
</comment>